<keyword evidence="2" id="KW-0472">Membrane</keyword>
<evidence type="ECO:0000256" key="2">
    <source>
        <dbReference type="SAM" id="Phobius"/>
    </source>
</evidence>
<protein>
    <submittedName>
        <fullName evidence="3">Uncharacterized protein</fullName>
    </submittedName>
</protein>
<feature type="transmembrane region" description="Helical" evidence="2">
    <location>
        <begin position="57"/>
        <end position="78"/>
    </location>
</feature>
<evidence type="ECO:0000256" key="1">
    <source>
        <dbReference type="SAM" id="MobiDB-lite"/>
    </source>
</evidence>
<dbReference type="AlphaFoldDB" id="A0AAI9UDJ6"/>
<feature type="region of interest" description="Disordered" evidence="1">
    <location>
        <begin position="98"/>
        <end position="141"/>
    </location>
</feature>
<sequence>MSHLDATALGTVHRRVGCVSWLIHYFHRSKQALLAVMNHHKLQQNHTKMASDSSVNALVGILTFYMVVAFLFFCFLLYMRFVKRRVLVPVDLGPRRGRSTTAVRGSVGGDSAAGTGEDNRDVGNELGRSGGATTEGPARVI</sequence>
<keyword evidence="2" id="KW-0812">Transmembrane</keyword>
<keyword evidence="4" id="KW-1185">Reference proteome</keyword>
<gene>
    <name evidence="3" type="ORF">CMEL01_16429</name>
</gene>
<reference evidence="3 4" key="1">
    <citation type="submission" date="2016-10" db="EMBL/GenBank/DDBJ databases">
        <title>The genome sequence of Colletotrichum fioriniae PJ7.</title>
        <authorList>
            <person name="Baroncelli R."/>
        </authorList>
    </citation>
    <scope>NUCLEOTIDE SEQUENCE [LARGE SCALE GENOMIC DNA]</scope>
    <source>
        <strain evidence="3">Col 31</strain>
    </source>
</reference>
<name>A0AAI9UDJ6_9PEZI</name>
<dbReference type="EMBL" id="MLGG01000021">
    <property type="protein sequence ID" value="KAK1456416.1"/>
    <property type="molecule type" value="Genomic_DNA"/>
</dbReference>
<evidence type="ECO:0000313" key="4">
    <source>
        <dbReference type="Proteomes" id="UP001239795"/>
    </source>
</evidence>
<organism evidence="3 4">
    <name type="scientific">Colletotrichum melonis</name>
    <dbReference type="NCBI Taxonomy" id="1209925"/>
    <lineage>
        <taxon>Eukaryota</taxon>
        <taxon>Fungi</taxon>
        <taxon>Dikarya</taxon>
        <taxon>Ascomycota</taxon>
        <taxon>Pezizomycotina</taxon>
        <taxon>Sordariomycetes</taxon>
        <taxon>Hypocreomycetidae</taxon>
        <taxon>Glomerellales</taxon>
        <taxon>Glomerellaceae</taxon>
        <taxon>Colletotrichum</taxon>
        <taxon>Colletotrichum acutatum species complex</taxon>
    </lineage>
</organism>
<dbReference type="Proteomes" id="UP001239795">
    <property type="component" value="Unassembled WGS sequence"/>
</dbReference>
<accession>A0AAI9UDJ6</accession>
<keyword evidence="2" id="KW-1133">Transmembrane helix</keyword>
<comment type="caution">
    <text evidence="3">The sequence shown here is derived from an EMBL/GenBank/DDBJ whole genome shotgun (WGS) entry which is preliminary data.</text>
</comment>
<evidence type="ECO:0000313" key="3">
    <source>
        <dbReference type="EMBL" id="KAK1456416.1"/>
    </source>
</evidence>
<proteinExistence type="predicted"/>